<evidence type="ECO:0000259" key="1">
    <source>
        <dbReference type="SMART" id="SM00953"/>
    </source>
</evidence>
<feature type="domain" description="RES" evidence="1">
    <location>
        <begin position="85"/>
        <end position="207"/>
    </location>
</feature>
<reference evidence="2 3" key="1">
    <citation type="submission" date="2019-06" db="EMBL/GenBank/DDBJ databases">
        <title>Genomic insights into carbon and energy metabolism of Deferribacter autotrophicus revealed new metabolic traits in the phylum Deferribacteres.</title>
        <authorList>
            <person name="Slobodkin A.I."/>
            <person name="Slobodkina G.B."/>
            <person name="Allioux M."/>
            <person name="Alain K."/>
            <person name="Jebbar M."/>
            <person name="Shadrin V."/>
            <person name="Kublanov I.V."/>
            <person name="Toshchakov S.V."/>
            <person name="Bonch-Osmolovskaya E.A."/>
        </authorList>
    </citation>
    <scope>NUCLEOTIDE SEQUENCE [LARGE SCALE GENOMIC DNA]</scope>
    <source>
        <strain evidence="2 3">SL50</strain>
    </source>
</reference>
<proteinExistence type="predicted"/>
<evidence type="ECO:0000313" key="3">
    <source>
        <dbReference type="Proteomes" id="UP000322876"/>
    </source>
</evidence>
<keyword evidence="3" id="KW-1185">Reference proteome</keyword>
<gene>
    <name evidence="2" type="ORF">FHQ18_07635</name>
</gene>
<name>A0A5A8F5D8_9BACT</name>
<dbReference type="Proteomes" id="UP000322876">
    <property type="component" value="Unassembled WGS sequence"/>
</dbReference>
<dbReference type="AlphaFoldDB" id="A0A5A8F5D8"/>
<protein>
    <submittedName>
        <fullName evidence="2">RES domain-containing protein</fullName>
    </submittedName>
</protein>
<comment type="caution">
    <text evidence="2">The sequence shown here is derived from an EMBL/GenBank/DDBJ whole genome shotgun (WGS) entry which is preliminary data.</text>
</comment>
<organism evidence="2 3">
    <name type="scientific">Deferribacter autotrophicus</name>
    <dbReference type="NCBI Taxonomy" id="500465"/>
    <lineage>
        <taxon>Bacteria</taxon>
        <taxon>Pseudomonadati</taxon>
        <taxon>Deferribacterota</taxon>
        <taxon>Deferribacteres</taxon>
        <taxon>Deferribacterales</taxon>
        <taxon>Deferribacteraceae</taxon>
        <taxon>Deferribacter</taxon>
    </lineage>
</organism>
<sequence>MLKEEVFMNDIPVISINWKESFRIIPTLFPERTLFDFAESEEELEYIYYIESLTNDRIREELGNLEIVPKNEWVYGEGTTPIMAAFTHPKAARFNTDFFGVYYASKELTTAIRETVYHREKFYTQNSAPPGAYHMRVYSVPVKGNNFYDIRNKNLFSEYYHESNYTKLQQLGIKAKKENRDGIVYKSVRYTKGTNIAVLRPKATIPPCKVVKLLIYYWDGERLNTVTDLGKGENLLNDK</sequence>
<dbReference type="Pfam" id="PF08808">
    <property type="entry name" value="RES"/>
    <property type="match status" value="1"/>
</dbReference>
<dbReference type="SMART" id="SM00953">
    <property type="entry name" value="RES"/>
    <property type="match status" value="1"/>
</dbReference>
<evidence type="ECO:0000313" key="2">
    <source>
        <dbReference type="EMBL" id="KAA0258255.1"/>
    </source>
</evidence>
<accession>A0A5A8F5D8</accession>
<dbReference type="OrthoDB" id="9795903at2"/>
<dbReference type="EMBL" id="VFJB01000005">
    <property type="protein sequence ID" value="KAA0258255.1"/>
    <property type="molecule type" value="Genomic_DNA"/>
</dbReference>
<dbReference type="InterPro" id="IPR014914">
    <property type="entry name" value="RES_dom"/>
</dbReference>